<dbReference type="GO" id="GO:0006364">
    <property type="term" value="P:rRNA processing"/>
    <property type="evidence" value="ECO:0007669"/>
    <property type="project" value="TreeGrafter"/>
</dbReference>
<keyword evidence="4" id="KW-1185">Reference proteome</keyword>
<dbReference type="GO" id="GO:0030515">
    <property type="term" value="F:snoRNA binding"/>
    <property type="evidence" value="ECO:0007669"/>
    <property type="project" value="TreeGrafter"/>
</dbReference>
<dbReference type="PANTHER" id="PTHR12821">
    <property type="entry name" value="BYSTIN"/>
    <property type="match status" value="1"/>
</dbReference>
<evidence type="ECO:0000256" key="1">
    <source>
        <dbReference type="ARBA" id="ARBA00007114"/>
    </source>
</evidence>
<evidence type="ECO:0000313" key="4">
    <source>
        <dbReference type="Proteomes" id="UP000076738"/>
    </source>
</evidence>
<evidence type="ECO:0000256" key="2">
    <source>
        <dbReference type="SAM" id="MobiDB-lite"/>
    </source>
</evidence>
<dbReference type="GO" id="GO:0005730">
    <property type="term" value="C:nucleolus"/>
    <property type="evidence" value="ECO:0007669"/>
    <property type="project" value="TreeGrafter"/>
</dbReference>
<comment type="similarity">
    <text evidence="1">Belongs to the bystin family.</text>
</comment>
<feature type="region of interest" description="Disordered" evidence="2">
    <location>
        <begin position="1"/>
        <end position="112"/>
    </location>
</feature>
<accession>A0A167QL49</accession>
<dbReference type="GO" id="GO:0005737">
    <property type="term" value="C:cytoplasm"/>
    <property type="evidence" value="ECO:0007669"/>
    <property type="project" value="TreeGrafter"/>
</dbReference>
<dbReference type="EMBL" id="KV417270">
    <property type="protein sequence ID" value="KZP00036.1"/>
    <property type="molecule type" value="Genomic_DNA"/>
</dbReference>
<dbReference type="OrthoDB" id="2192561at2759"/>
<dbReference type="Pfam" id="PF05291">
    <property type="entry name" value="Bystin"/>
    <property type="match status" value="1"/>
</dbReference>
<sequence>MPRVQSKRHNPRHDPLDIQLREDAHLEKVGKVSAPGKRTKRRREEDEDETELDPKLSRRILDLAREQQGEMEEDEEDEEDFPPLGAAPPQRQFQWAESRDDEDDESDAYGSDADFGEEYEELQIDAEDLHTLDALLPSETGARKTLADVILEKLEGAGEAGQAPKKVRIQDPDSIPDPAAGVDPKIVDCYRKVGILLRAKNPTLPKPFKIIPSHREWARLLALTSPHDWSPMATFYATRILISNLKPDQARVFLEGILLELVRKDIRESQTKKLNYHLYMSLKKAVFKPRAFFKGILFPLCEGGCSLREAAIIGSVLSKVSIPVLEASGALQRLSVMDYSGPNSLFIRVLLDKKYELPYKVLDALVLNHFIPLANSRAHATEKNKLPVLWHQSLLVFVQRYANDLSQDQKDALLDVIRIQSHPQISTEIRRHLVQSVARGEPRPAQEGDIDMSTV</sequence>
<gene>
    <name evidence="3" type="ORF">CALVIDRAFT_552892</name>
</gene>
<dbReference type="InterPro" id="IPR007955">
    <property type="entry name" value="Bystin"/>
</dbReference>
<dbReference type="AlphaFoldDB" id="A0A167QL49"/>
<proteinExistence type="inferred from homology"/>
<feature type="compositionally biased region" description="Basic residues" evidence="2">
    <location>
        <begin position="1"/>
        <end position="11"/>
    </location>
</feature>
<evidence type="ECO:0000313" key="3">
    <source>
        <dbReference type="EMBL" id="KZP00036.1"/>
    </source>
</evidence>
<organism evidence="3 4">
    <name type="scientific">Calocera viscosa (strain TUFC12733)</name>
    <dbReference type="NCBI Taxonomy" id="1330018"/>
    <lineage>
        <taxon>Eukaryota</taxon>
        <taxon>Fungi</taxon>
        <taxon>Dikarya</taxon>
        <taxon>Basidiomycota</taxon>
        <taxon>Agaricomycotina</taxon>
        <taxon>Dacrymycetes</taxon>
        <taxon>Dacrymycetales</taxon>
        <taxon>Dacrymycetaceae</taxon>
        <taxon>Calocera</taxon>
    </lineage>
</organism>
<reference evidence="3 4" key="1">
    <citation type="journal article" date="2016" name="Mol. Biol. Evol.">
        <title>Comparative Genomics of Early-Diverging Mushroom-Forming Fungi Provides Insights into the Origins of Lignocellulose Decay Capabilities.</title>
        <authorList>
            <person name="Nagy L.G."/>
            <person name="Riley R."/>
            <person name="Tritt A."/>
            <person name="Adam C."/>
            <person name="Daum C."/>
            <person name="Floudas D."/>
            <person name="Sun H."/>
            <person name="Yadav J.S."/>
            <person name="Pangilinan J."/>
            <person name="Larsson K.H."/>
            <person name="Matsuura K."/>
            <person name="Barry K."/>
            <person name="Labutti K."/>
            <person name="Kuo R."/>
            <person name="Ohm R.A."/>
            <person name="Bhattacharya S.S."/>
            <person name="Shirouzu T."/>
            <person name="Yoshinaga Y."/>
            <person name="Martin F.M."/>
            <person name="Grigoriev I.V."/>
            <person name="Hibbett D.S."/>
        </authorList>
    </citation>
    <scope>NUCLEOTIDE SEQUENCE [LARGE SCALE GENOMIC DNA]</scope>
    <source>
        <strain evidence="3 4">TUFC12733</strain>
    </source>
</reference>
<feature type="compositionally biased region" description="Basic and acidic residues" evidence="2">
    <location>
        <begin position="52"/>
        <end position="68"/>
    </location>
</feature>
<dbReference type="GO" id="GO:0030688">
    <property type="term" value="C:preribosome, small subunit precursor"/>
    <property type="evidence" value="ECO:0007669"/>
    <property type="project" value="TreeGrafter"/>
</dbReference>
<name>A0A167QL49_CALVF</name>
<dbReference type="STRING" id="1330018.A0A167QL49"/>
<protein>
    <submittedName>
        <fullName evidence="3">Cell adhesion protein byn-1</fullName>
    </submittedName>
</protein>
<feature type="compositionally biased region" description="Acidic residues" evidence="2">
    <location>
        <begin position="69"/>
        <end position="81"/>
    </location>
</feature>
<feature type="compositionally biased region" description="Basic and acidic residues" evidence="2">
    <location>
        <begin position="12"/>
        <end position="30"/>
    </location>
</feature>
<dbReference type="Proteomes" id="UP000076738">
    <property type="component" value="Unassembled WGS sequence"/>
</dbReference>
<dbReference type="PANTHER" id="PTHR12821:SF0">
    <property type="entry name" value="BYSTIN"/>
    <property type="match status" value="1"/>
</dbReference>